<accession>A0A4R5DI83</accession>
<dbReference type="InterPro" id="IPR011335">
    <property type="entry name" value="Restrct_endonuc-II-like"/>
</dbReference>
<dbReference type="PANTHER" id="PTHR36558">
    <property type="entry name" value="GLR1098 PROTEIN"/>
    <property type="match status" value="1"/>
</dbReference>
<dbReference type="InterPro" id="IPR012296">
    <property type="entry name" value="Nuclease_put_TT1808"/>
</dbReference>
<evidence type="ECO:0000313" key="2">
    <source>
        <dbReference type="EMBL" id="TDE11651.1"/>
    </source>
</evidence>
<dbReference type="OrthoDB" id="675543at2"/>
<dbReference type="CDD" id="cd06260">
    <property type="entry name" value="DUF820-like"/>
    <property type="match status" value="1"/>
</dbReference>
<reference evidence="2 3" key="1">
    <citation type="submission" date="2019-03" db="EMBL/GenBank/DDBJ databases">
        <title>Dyadobacter AR-3-6 sp. nov., isolated from arctic soil.</title>
        <authorList>
            <person name="Chaudhary D.K."/>
        </authorList>
    </citation>
    <scope>NUCLEOTIDE SEQUENCE [LARGE SCALE GENOMIC DNA]</scope>
    <source>
        <strain evidence="2 3">AR-3-6</strain>
    </source>
</reference>
<comment type="caution">
    <text evidence="2">The sequence shown here is derived from an EMBL/GenBank/DDBJ whole genome shotgun (WGS) entry which is preliminary data.</text>
</comment>
<evidence type="ECO:0000259" key="1">
    <source>
        <dbReference type="Pfam" id="PF05685"/>
    </source>
</evidence>
<evidence type="ECO:0000313" key="3">
    <source>
        <dbReference type="Proteomes" id="UP000294850"/>
    </source>
</evidence>
<dbReference type="Proteomes" id="UP000294850">
    <property type="component" value="Unassembled WGS sequence"/>
</dbReference>
<sequence>MIAVTEKLYTLEEYFAFCETHEGRFEFVNGEIIEMPGESVTANQIAGNIHRFLGNLLEDEPYIFVQNAVKLLVKEQKIFRIPDFLIFHEHGNKIKYATEPVLIVEILSESTAHTDRTTKLNEYRSLPSLQYYLIIDQESCFIQIYIRQNQLWYVEFYDKPGEIIPLSHFGVDLPVSTVYKKIKFQPEV</sequence>
<organism evidence="2 3">
    <name type="scientific">Dyadobacter psychrotolerans</name>
    <dbReference type="NCBI Taxonomy" id="2541721"/>
    <lineage>
        <taxon>Bacteria</taxon>
        <taxon>Pseudomonadati</taxon>
        <taxon>Bacteroidota</taxon>
        <taxon>Cytophagia</taxon>
        <taxon>Cytophagales</taxon>
        <taxon>Spirosomataceae</taxon>
        <taxon>Dyadobacter</taxon>
    </lineage>
</organism>
<keyword evidence="2" id="KW-0540">Nuclease</keyword>
<proteinExistence type="predicted"/>
<dbReference type="SUPFAM" id="SSF52980">
    <property type="entry name" value="Restriction endonuclease-like"/>
    <property type="match status" value="1"/>
</dbReference>
<keyword evidence="2" id="KW-0378">Hydrolase</keyword>
<name>A0A4R5DI83_9BACT</name>
<protein>
    <submittedName>
        <fullName evidence="2">Uma2 family endonuclease</fullName>
    </submittedName>
</protein>
<dbReference type="GO" id="GO:0004519">
    <property type="term" value="F:endonuclease activity"/>
    <property type="evidence" value="ECO:0007669"/>
    <property type="project" value="UniProtKB-KW"/>
</dbReference>
<dbReference type="PANTHER" id="PTHR36558:SF1">
    <property type="entry name" value="RESTRICTION ENDONUCLEASE DOMAIN-CONTAINING PROTEIN-RELATED"/>
    <property type="match status" value="1"/>
</dbReference>
<dbReference type="AlphaFoldDB" id="A0A4R5DI83"/>
<feature type="domain" description="Putative restriction endonuclease" evidence="1">
    <location>
        <begin position="11"/>
        <end position="169"/>
    </location>
</feature>
<dbReference type="InterPro" id="IPR008538">
    <property type="entry name" value="Uma2"/>
</dbReference>
<dbReference type="Pfam" id="PF05685">
    <property type="entry name" value="Uma2"/>
    <property type="match status" value="1"/>
</dbReference>
<keyword evidence="3" id="KW-1185">Reference proteome</keyword>
<keyword evidence="2" id="KW-0255">Endonuclease</keyword>
<dbReference type="EMBL" id="SMFL01000011">
    <property type="protein sequence ID" value="TDE11651.1"/>
    <property type="molecule type" value="Genomic_DNA"/>
</dbReference>
<gene>
    <name evidence="2" type="ORF">E0F88_24815</name>
</gene>
<dbReference type="RefSeq" id="WP_131960984.1">
    <property type="nucleotide sequence ID" value="NZ_SMFL01000011.1"/>
</dbReference>
<dbReference type="Gene3D" id="3.90.1570.10">
    <property type="entry name" value="tt1808, chain A"/>
    <property type="match status" value="1"/>
</dbReference>